<evidence type="ECO:0000256" key="1">
    <source>
        <dbReference type="SAM" id="MobiDB-lite"/>
    </source>
</evidence>
<feature type="compositionally biased region" description="Basic and acidic residues" evidence="1">
    <location>
        <begin position="594"/>
        <end position="608"/>
    </location>
</feature>
<dbReference type="EMBL" id="OB660276">
    <property type="protein sequence ID" value="CAD7223925.1"/>
    <property type="molecule type" value="Genomic_DNA"/>
</dbReference>
<dbReference type="AlphaFoldDB" id="A0A7R8ZL00"/>
<feature type="region of interest" description="Disordered" evidence="1">
    <location>
        <begin position="594"/>
        <end position="619"/>
    </location>
</feature>
<evidence type="ECO:0000313" key="2">
    <source>
        <dbReference type="EMBL" id="CAD7223925.1"/>
    </source>
</evidence>
<protein>
    <submittedName>
        <fullName evidence="2">Uncharacterized protein</fullName>
    </submittedName>
</protein>
<accession>A0A7R8ZL00</accession>
<sequence>MGLPRRQTNNIHRSPSRIVSATIFLLLFEACKEAVERLEAAAEALSPEGLQGISAEELKQLRTLYDRLLLEYQQQLAVNAELRTSFENAEDLVMVEVTTLKPHQFRIQNDFGMDLTSYFDTGNWESNKLRQYAAALTASYEKGNDKEISFKDEIAEVMNPVRSDVLRVRVDKPFLTDYADKASDAFASAQQTFCETMMSLTRETGNAMTSCSLDKITQGSTVYFASTLTMITSGTTDPLKEVLSSLTTYDGASVLSTEVTLADYLSIQTQAIQDYYGAMSRLVQASNNERVVAAAEEYDFRVPLSTLNLTSPMVDEAKKVYAALQTVYQIVMGRTKFSLLSGCFVTPTEYINELRDNGIGTYYRRLYLEEEVAKLGVNDLSPYVDEPDSQRNLLQRFHKALANSYFLEYHSNSNYSFLPDICAITKPIKFQYLMFKVDKPFDVALKDNTTSVFQDYQNDICGQLISKTMATKKGILLSCGIKHASEGSTVLGVDTTTLVTVPGTDPVESAFSRVGNVMGGKVYGKKITVYNDEVLMSTQEKADIAAREAAEAKAKAGIPQQEEPTSEPTANRFYSVTIPSVIEKLKLGTRVRLKEARKETKHEERIPTSERPPMSPRYSRNSFDQIILLGTRNDCDKRLYHPSDVTGRHCIRVVRQHGMPDVYYHYMERQTCTGSMQHPLTDQGG</sequence>
<proteinExistence type="predicted"/>
<gene>
    <name evidence="2" type="ORF">CTOB1V02_LOCUS1898</name>
</gene>
<name>A0A7R8ZL00_9CRUS</name>
<reference evidence="2" key="1">
    <citation type="submission" date="2020-11" db="EMBL/GenBank/DDBJ databases">
        <authorList>
            <person name="Tran Van P."/>
        </authorList>
    </citation>
    <scope>NUCLEOTIDE SEQUENCE</scope>
</reference>
<organism evidence="2">
    <name type="scientific">Cyprideis torosa</name>
    <dbReference type="NCBI Taxonomy" id="163714"/>
    <lineage>
        <taxon>Eukaryota</taxon>
        <taxon>Metazoa</taxon>
        <taxon>Ecdysozoa</taxon>
        <taxon>Arthropoda</taxon>
        <taxon>Crustacea</taxon>
        <taxon>Oligostraca</taxon>
        <taxon>Ostracoda</taxon>
        <taxon>Podocopa</taxon>
        <taxon>Podocopida</taxon>
        <taxon>Cytherocopina</taxon>
        <taxon>Cytheroidea</taxon>
        <taxon>Cytherideidae</taxon>
        <taxon>Cyprideis</taxon>
    </lineage>
</organism>